<dbReference type="FunFam" id="3.30.65.10:FF:000002">
    <property type="entry name" value="DNA topoisomerase 1"/>
    <property type="match status" value="1"/>
</dbReference>
<evidence type="ECO:0000256" key="1">
    <source>
        <dbReference type="ARBA" id="ARBA00000213"/>
    </source>
</evidence>
<dbReference type="Gene3D" id="1.10.290.10">
    <property type="entry name" value="Topoisomerase I, domain 4"/>
    <property type="match status" value="1"/>
</dbReference>
<dbReference type="CDD" id="cd00186">
    <property type="entry name" value="TOP1Ac"/>
    <property type="match status" value="1"/>
</dbReference>
<dbReference type="GO" id="GO:0008270">
    <property type="term" value="F:zinc ion binding"/>
    <property type="evidence" value="ECO:0007669"/>
    <property type="project" value="UniProtKB-KW"/>
</dbReference>
<dbReference type="InterPro" id="IPR003601">
    <property type="entry name" value="Topo_IA_2"/>
</dbReference>
<dbReference type="InterPro" id="IPR023406">
    <property type="entry name" value="Topo_IA_AS"/>
</dbReference>
<dbReference type="InterPro" id="IPR034149">
    <property type="entry name" value="TOPRIM_TopoI"/>
</dbReference>
<dbReference type="InterPro" id="IPR005733">
    <property type="entry name" value="TopoI_bac-type"/>
</dbReference>
<dbReference type="RefSeq" id="WP_157989101.1">
    <property type="nucleotide sequence ID" value="NZ_LR217730.1"/>
</dbReference>
<evidence type="ECO:0000256" key="11">
    <source>
        <dbReference type="HAMAP-Rule" id="MF_00952"/>
    </source>
</evidence>
<dbReference type="Pfam" id="PF21372">
    <property type="entry name" value="Zn_ribbon_bTOP1"/>
    <property type="match status" value="1"/>
</dbReference>
<sequence length="866" mass="98663">MSKALVIVESPAKAKTINQYLGGDYIVKPSVGHIRDLPTSGSSFYKSTNFTTGSNHAKIKKNETTSLVSRMGINPFNNWEANYHILPGKEKVISELKEIAKKVDHIYLATDLDREGEAIAWHLQEVIGGEKSRYSRVVFNEITQSAISEAFSQPGVINMCRVNAQQARRFMDRVVGYMISPILWKKIARGLSAGRVQSVAVRLVVEREREIKAFIPTVYWTLHAFLRTSDNIVFQMKVTQYLKKSFSPISPSEIHGASTLLATSSFIVKDYIEKMITVKPGAPFTTSTLQQTASTRLGFSVKRTMMMAQTLYEAGYITYIRTDSTNLSQDAVVMARSYIKEKFGIKYLPKTEVVYRIQRNEDEAHEAIRPSDVKVLSIQLQNMSADAKKLYQLIWRQFVTCQMVSAQYNSRTLIVEAQGFKLSVKGRALFFDGWMKVIPSLKKNHEETIVPKLVVGSELSLKKLSPNQHFTQSPARFNEALLVRELEKRGIGRPSTYASIIATIQDRGYVKLDSRRFYAKKIGEIVTDRLTENFPDLMNYNFTAHMEDNLDQIANNIAEWKMVLDDFFIKFREQLTTAEREPAQGGMRPNKIVKTSIECPSCRQQMNIRTAKTGVFLGCCAYTLKPKLRCKQTIHLIQDNSTLLNISNDNNNNTDILCVRRRCKLCGVAMDVYFIDHERKLHICGGNPECDGYEIEYGKFNIKSYAKSVMKCEKCSAEMFIKLGRFGEYVACVNHNCKNTRKIMRNGDIAPPKTDPVPLPELMCTKSDAFFVLRDGASGMFLAANTFPKSRETRAPQVVELQRYRDILPEKWLYLTYAPMVDTDGNIATIHFSRKTKKQYVSTKKDGKSTGWFAYFINGKWEEFQR</sequence>
<accession>A0A451DHG7</accession>
<keyword evidence="7" id="KW-0460">Magnesium</keyword>
<dbReference type="InterPro" id="IPR049330">
    <property type="entry name" value="TOP1_Znf"/>
</dbReference>
<evidence type="ECO:0000256" key="2">
    <source>
        <dbReference type="ARBA" id="ARBA00009446"/>
    </source>
</evidence>
<evidence type="ECO:0000256" key="9">
    <source>
        <dbReference type="ARBA" id="ARBA00023125"/>
    </source>
</evidence>
<dbReference type="FunFam" id="3.40.50.140:FF:000001">
    <property type="entry name" value="DNA topoisomerase 1"/>
    <property type="match status" value="1"/>
</dbReference>
<dbReference type="Gene3D" id="2.20.25.10">
    <property type="match status" value="1"/>
</dbReference>
<keyword evidence="8 11" id="KW-0799">Topoisomerase</keyword>
<keyword evidence="5" id="KW-0863">Zinc-finger</keyword>
<evidence type="ECO:0000259" key="13">
    <source>
        <dbReference type="PROSITE" id="PS52039"/>
    </source>
</evidence>
<comment type="similarity">
    <text evidence="2 11">Belongs to the type IA topoisomerase family.</text>
</comment>
<dbReference type="GO" id="GO:0006265">
    <property type="term" value="P:DNA topological change"/>
    <property type="evidence" value="ECO:0007669"/>
    <property type="project" value="UniProtKB-UniRule"/>
</dbReference>
<dbReference type="GO" id="GO:0003917">
    <property type="term" value="F:DNA topoisomerase type I (single strand cut, ATP-independent) activity"/>
    <property type="evidence" value="ECO:0007669"/>
    <property type="project" value="UniProtKB-UniRule"/>
</dbReference>
<dbReference type="NCBIfam" id="TIGR01051">
    <property type="entry name" value="topA_bact"/>
    <property type="match status" value="1"/>
</dbReference>
<dbReference type="PROSITE" id="PS00396">
    <property type="entry name" value="TOPO_IA_1"/>
    <property type="match status" value="1"/>
</dbReference>
<keyword evidence="3" id="KW-0479">Metal-binding</keyword>
<organism evidence="14">
    <name type="scientific">Candidatus Erwinia haradaeae</name>
    <dbReference type="NCBI Taxonomy" id="1922217"/>
    <lineage>
        <taxon>Bacteria</taxon>
        <taxon>Pseudomonadati</taxon>
        <taxon>Pseudomonadota</taxon>
        <taxon>Gammaproteobacteria</taxon>
        <taxon>Enterobacterales</taxon>
        <taxon>Erwiniaceae</taxon>
        <taxon>Erwinia</taxon>
    </lineage>
</organism>
<proteinExistence type="inferred from homology"/>
<feature type="site" description="Interaction with DNA" evidence="11">
    <location>
        <position position="172"/>
    </location>
</feature>
<dbReference type="Pfam" id="PF01751">
    <property type="entry name" value="Toprim"/>
    <property type="match status" value="1"/>
</dbReference>
<comment type="catalytic activity">
    <reaction evidence="1 11">
        <text>ATP-independent breakage of single-stranded DNA, followed by passage and rejoining.</text>
        <dbReference type="EC" id="5.6.2.1"/>
    </reaction>
</comment>
<feature type="domain" description="Toprim" evidence="12">
    <location>
        <begin position="3"/>
        <end position="142"/>
    </location>
</feature>
<comment type="subunit">
    <text evidence="11">Monomer.</text>
</comment>
<dbReference type="InterPro" id="IPR013497">
    <property type="entry name" value="Topo_IA_cen"/>
</dbReference>
<dbReference type="PANTHER" id="PTHR42785:SF1">
    <property type="entry name" value="DNA TOPOISOMERASE"/>
    <property type="match status" value="1"/>
</dbReference>
<keyword evidence="6" id="KW-0862">Zinc</keyword>
<feature type="site" description="Interaction with DNA" evidence="11">
    <location>
        <position position="168"/>
    </location>
</feature>
<evidence type="ECO:0000259" key="12">
    <source>
        <dbReference type="PROSITE" id="PS50880"/>
    </source>
</evidence>
<feature type="site" description="Interaction with DNA" evidence="11">
    <location>
        <position position="321"/>
    </location>
</feature>
<dbReference type="Gene3D" id="2.70.20.10">
    <property type="entry name" value="Topoisomerase I, domain 3"/>
    <property type="match status" value="1"/>
</dbReference>
<dbReference type="Gene3D" id="3.40.50.140">
    <property type="match status" value="1"/>
</dbReference>
<dbReference type="InterPro" id="IPR013824">
    <property type="entry name" value="Topo_IA_cen_sub1"/>
</dbReference>
<dbReference type="InterPro" id="IPR023405">
    <property type="entry name" value="Topo_IA_core_domain"/>
</dbReference>
<feature type="region of interest" description="Interaction with DNA" evidence="11">
    <location>
        <begin position="192"/>
        <end position="197"/>
    </location>
</feature>
<evidence type="ECO:0000256" key="6">
    <source>
        <dbReference type="ARBA" id="ARBA00022833"/>
    </source>
</evidence>
<dbReference type="EC" id="5.6.2.1" evidence="11"/>
<gene>
    <name evidence="11 14" type="primary">topA</name>
    <name evidence="14" type="ORF">ERCIPSPA2889_289</name>
</gene>
<dbReference type="Pfam" id="PF01396">
    <property type="entry name" value="Zn_ribbon_Top1"/>
    <property type="match status" value="2"/>
</dbReference>
<name>A0A451DHG7_9GAMM</name>
<evidence type="ECO:0000256" key="10">
    <source>
        <dbReference type="ARBA" id="ARBA00023235"/>
    </source>
</evidence>
<dbReference type="Pfam" id="PF01131">
    <property type="entry name" value="Topoisom_bac"/>
    <property type="match status" value="1"/>
</dbReference>
<dbReference type="HAMAP" id="MF_00952">
    <property type="entry name" value="Topoisom_1_prok"/>
    <property type="match status" value="1"/>
</dbReference>
<comment type="function">
    <text evidence="11">Releases the supercoiling and torsional tension of DNA, which is introduced during the DNA replication and transcription, by transiently cleaving and rejoining one strand of the DNA duplex. Introduces a single-strand break via transesterification at a target site in duplex DNA. The scissile phosphodiester is attacked by the catalytic tyrosine of the enzyme, resulting in the formation of a DNA-(5'-phosphotyrosyl)-enzyme intermediate and the expulsion of a 3'-OH DNA strand. The free DNA strand then undergoes passage around the unbroken strand, thus removing DNA supercoils. Finally, in the religation step, the DNA 3'-OH attacks the covalent intermediate to expel the active-site tyrosine and restore the DNA phosphodiester backbone.</text>
</comment>
<feature type="site" description="Interaction with DNA" evidence="11">
    <location>
        <position position="184"/>
    </location>
</feature>
<dbReference type="InterPro" id="IPR028612">
    <property type="entry name" value="Topoisom_1_IA"/>
</dbReference>
<dbReference type="PROSITE" id="PS52039">
    <property type="entry name" value="TOPO_IA_2"/>
    <property type="match status" value="1"/>
</dbReference>
<dbReference type="Proteomes" id="UP000294343">
    <property type="component" value="Chromosome"/>
</dbReference>
<keyword evidence="4" id="KW-0677">Repeat</keyword>
<dbReference type="SMART" id="SM00437">
    <property type="entry name" value="TOP1Ac"/>
    <property type="match status" value="1"/>
</dbReference>
<dbReference type="Gene3D" id="1.10.460.10">
    <property type="entry name" value="Topoisomerase I, domain 2"/>
    <property type="match status" value="1"/>
</dbReference>
<feature type="site" description="Interaction with DNA" evidence="11">
    <location>
        <position position="177"/>
    </location>
</feature>
<keyword evidence="10 11" id="KW-0413">Isomerase</keyword>
<dbReference type="CDD" id="cd03363">
    <property type="entry name" value="TOPRIM_TopoIA_TopoI"/>
    <property type="match status" value="1"/>
</dbReference>
<keyword evidence="9 11" id="KW-0238">DNA-binding</keyword>
<reference evidence="14" key="1">
    <citation type="submission" date="2019-02" db="EMBL/GenBank/DDBJ databases">
        <authorList>
            <person name="Manzano-Marin A."/>
            <person name="Manzano-Marin A."/>
        </authorList>
    </citation>
    <scope>NUCLEOTIDE SEQUENCE [LARGE SCALE GENOMIC DNA]</scope>
    <source>
        <strain evidence="14">ErCipseudotsugae</strain>
    </source>
</reference>
<dbReference type="SUPFAM" id="SSF57783">
    <property type="entry name" value="Zinc beta-ribbon"/>
    <property type="match status" value="3"/>
</dbReference>
<feature type="site" description="Interaction with DNA" evidence="11">
    <location>
        <position position="33"/>
    </location>
</feature>
<dbReference type="GO" id="GO:0005694">
    <property type="term" value="C:chromosome"/>
    <property type="evidence" value="ECO:0007669"/>
    <property type="project" value="InterPro"/>
</dbReference>
<dbReference type="InterPro" id="IPR000380">
    <property type="entry name" value="Topo_IA"/>
</dbReference>
<feature type="active site" description="O-(5'-phospho-DNA)-tyrosine intermediate" evidence="11">
    <location>
        <position position="319"/>
    </location>
</feature>
<dbReference type="PRINTS" id="PR00417">
    <property type="entry name" value="PRTPISMRASEI"/>
</dbReference>
<dbReference type="PANTHER" id="PTHR42785">
    <property type="entry name" value="DNA TOPOISOMERASE, TYPE IA, CORE"/>
    <property type="match status" value="1"/>
</dbReference>
<evidence type="ECO:0000256" key="4">
    <source>
        <dbReference type="ARBA" id="ARBA00022737"/>
    </source>
</evidence>
<evidence type="ECO:0000313" key="14">
    <source>
        <dbReference type="EMBL" id="VFP86077.1"/>
    </source>
</evidence>
<evidence type="ECO:0000256" key="3">
    <source>
        <dbReference type="ARBA" id="ARBA00022723"/>
    </source>
</evidence>
<protein>
    <recommendedName>
        <fullName evidence="11">DNA topoisomerase 1</fullName>
        <ecNumber evidence="11">5.6.2.1</ecNumber>
    </recommendedName>
    <alternativeName>
        <fullName evidence="11">DNA topoisomerase I</fullName>
    </alternativeName>
</protein>
<feature type="site" description="Interaction with DNA" evidence="11">
    <location>
        <position position="169"/>
    </location>
</feature>
<dbReference type="InterPro" id="IPR013498">
    <property type="entry name" value="Topo_IA_Znf"/>
</dbReference>
<dbReference type="SMART" id="SM00436">
    <property type="entry name" value="TOP1Bc"/>
    <property type="match status" value="1"/>
</dbReference>
<dbReference type="PROSITE" id="PS50880">
    <property type="entry name" value="TOPRIM"/>
    <property type="match status" value="1"/>
</dbReference>
<dbReference type="SMART" id="SM00493">
    <property type="entry name" value="TOPRIM"/>
    <property type="match status" value="1"/>
</dbReference>
<evidence type="ECO:0000256" key="7">
    <source>
        <dbReference type="ARBA" id="ARBA00022842"/>
    </source>
</evidence>
<dbReference type="GO" id="GO:0003677">
    <property type="term" value="F:DNA binding"/>
    <property type="evidence" value="ECO:0007669"/>
    <property type="project" value="UniProtKB-KW"/>
</dbReference>
<dbReference type="InterPro" id="IPR013826">
    <property type="entry name" value="Topo_IA_cen_sub3"/>
</dbReference>
<dbReference type="InterPro" id="IPR003602">
    <property type="entry name" value="Topo_IA_DNA-bd_dom"/>
</dbReference>
<dbReference type="SUPFAM" id="SSF56712">
    <property type="entry name" value="Prokaryotic type I DNA topoisomerase"/>
    <property type="match status" value="1"/>
</dbReference>
<dbReference type="InterPro" id="IPR013825">
    <property type="entry name" value="Topo_IA_cen_sub2"/>
</dbReference>
<dbReference type="Gene3D" id="3.30.65.10">
    <property type="entry name" value="Bacterial Topoisomerase I, domain 1"/>
    <property type="match status" value="3"/>
</dbReference>
<feature type="site" description="Interaction with DNA" evidence="11">
    <location>
        <position position="507"/>
    </location>
</feature>
<feature type="domain" description="Topo IA-type catalytic" evidence="13">
    <location>
        <begin position="158"/>
        <end position="576"/>
    </location>
</feature>
<dbReference type="InterPro" id="IPR006171">
    <property type="entry name" value="TOPRIM_dom"/>
</dbReference>
<dbReference type="EMBL" id="LR217730">
    <property type="protein sequence ID" value="VFP86077.1"/>
    <property type="molecule type" value="Genomic_DNA"/>
</dbReference>
<dbReference type="OrthoDB" id="9804262at2"/>
<evidence type="ECO:0000256" key="8">
    <source>
        <dbReference type="ARBA" id="ARBA00023029"/>
    </source>
</evidence>
<evidence type="ECO:0000256" key="5">
    <source>
        <dbReference type="ARBA" id="ARBA00022771"/>
    </source>
</evidence>
<dbReference type="AlphaFoldDB" id="A0A451DHG7"/>
<dbReference type="Pfam" id="PF08272">
    <property type="entry name" value="Zn_Ribbon_Topo"/>
    <property type="match status" value="2"/>
</dbReference>
<dbReference type="InterPro" id="IPR013263">
    <property type="entry name" value="TopoI_Znr_bac"/>
</dbReference>